<sequence length="230" mass="26358">MTVEAANASWLTLVASSAVVSALVNVGWNVCSKLLDRKREDEKDRKRVGHVYLDIALQLESFAKRSDAYLYDISNALWHRAAHHDEFYIKKLKSVSLSFEPEPNWTELPIPFVARLKALPGQSASTERWIRDQWDTWADIEDVYHLEEQCVAYYGIKVLDVADDIRREINAGIGDSGTLREHFTSEIETRRKRFAEDRTAITLIPELEAMFKSEYPETSKSSMAADEDVM</sequence>
<protein>
    <submittedName>
        <fullName evidence="1">Uncharacterized protein</fullName>
    </submittedName>
</protein>
<proteinExistence type="predicted"/>
<dbReference type="EMBL" id="PJRP01000022">
    <property type="protein sequence ID" value="PLP96822.1"/>
    <property type="molecule type" value="Genomic_DNA"/>
</dbReference>
<dbReference type="AlphaFoldDB" id="A0A2N5C3M6"/>
<name>A0A2N5C3M6_9BURK</name>
<dbReference type="OrthoDB" id="9134760at2"/>
<comment type="caution">
    <text evidence="1">The sequence shown here is derived from an EMBL/GenBank/DDBJ whole genome shotgun (WGS) entry which is preliminary data.</text>
</comment>
<organism evidence="1 2">
    <name type="scientific">Cupriavidus pauculus</name>
    <dbReference type="NCBI Taxonomy" id="82633"/>
    <lineage>
        <taxon>Bacteria</taxon>
        <taxon>Pseudomonadati</taxon>
        <taxon>Pseudomonadota</taxon>
        <taxon>Betaproteobacteria</taxon>
        <taxon>Burkholderiales</taxon>
        <taxon>Burkholderiaceae</taxon>
        <taxon>Cupriavidus</taxon>
    </lineage>
</organism>
<evidence type="ECO:0000313" key="2">
    <source>
        <dbReference type="Proteomes" id="UP000234341"/>
    </source>
</evidence>
<accession>A0A2N5C3M6</accession>
<dbReference type="RefSeq" id="WP_101685077.1">
    <property type="nucleotide sequence ID" value="NZ_PJRP01000022.1"/>
</dbReference>
<gene>
    <name evidence="1" type="ORF">CYJ10_29970</name>
</gene>
<evidence type="ECO:0000313" key="1">
    <source>
        <dbReference type="EMBL" id="PLP96822.1"/>
    </source>
</evidence>
<reference evidence="1 2" key="1">
    <citation type="submission" date="2017-12" db="EMBL/GenBank/DDBJ databases">
        <title>Genome sequence of the active heterotrophic nitrifier-denitrifier, Cupriavidus pauculus UM1.</title>
        <authorList>
            <person name="Putonti C."/>
            <person name="Castignetti D."/>
        </authorList>
    </citation>
    <scope>NUCLEOTIDE SEQUENCE [LARGE SCALE GENOMIC DNA]</scope>
    <source>
        <strain evidence="1 2">UM1</strain>
    </source>
</reference>
<dbReference type="Proteomes" id="UP000234341">
    <property type="component" value="Unassembled WGS sequence"/>
</dbReference>